<name>A0A7J8DI66_ROUAE</name>
<comment type="caution">
    <text evidence="2">The sequence shown here is derived from an EMBL/GenBank/DDBJ whole genome shotgun (WGS) entry which is preliminary data.</text>
</comment>
<protein>
    <submittedName>
        <fullName evidence="2">Uncharacterized protein</fullName>
    </submittedName>
</protein>
<evidence type="ECO:0000313" key="2">
    <source>
        <dbReference type="EMBL" id="KAF6422699.1"/>
    </source>
</evidence>
<keyword evidence="3" id="KW-1185">Reference proteome</keyword>
<evidence type="ECO:0000313" key="3">
    <source>
        <dbReference type="Proteomes" id="UP000593571"/>
    </source>
</evidence>
<sequence>MAGSGRRQPVYWMKRQRGLLRPSRMHLSFLTNIWLPCTCPQTCRKVLAGKDFLHISSLPGPAFIYGCGLWLPSEPYPWQDRWQALPHPIWGLGQGATLNLSSQTTSHTKSQPQSPTLARGPG</sequence>
<proteinExistence type="predicted"/>
<feature type="compositionally biased region" description="Polar residues" evidence="1">
    <location>
        <begin position="101"/>
        <end position="116"/>
    </location>
</feature>
<gene>
    <name evidence="2" type="ORF">HJG63_008536</name>
</gene>
<accession>A0A7J8DI66</accession>
<evidence type="ECO:0000256" key="1">
    <source>
        <dbReference type="SAM" id="MobiDB-lite"/>
    </source>
</evidence>
<dbReference type="EMBL" id="JACASE010000012">
    <property type="protein sequence ID" value="KAF6422699.1"/>
    <property type="molecule type" value="Genomic_DNA"/>
</dbReference>
<feature type="region of interest" description="Disordered" evidence="1">
    <location>
        <begin position="101"/>
        <end position="122"/>
    </location>
</feature>
<organism evidence="2 3">
    <name type="scientific">Rousettus aegyptiacus</name>
    <name type="common">Egyptian fruit bat</name>
    <name type="synonym">Pteropus aegyptiacus</name>
    <dbReference type="NCBI Taxonomy" id="9407"/>
    <lineage>
        <taxon>Eukaryota</taxon>
        <taxon>Metazoa</taxon>
        <taxon>Chordata</taxon>
        <taxon>Craniata</taxon>
        <taxon>Vertebrata</taxon>
        <taxon>Euteleostomi</taxon>
        <taxon>Mammalia</taxon>
        <taxon>Eutheria</taxon>
        <taxon>Laurasiatheria</taxon>
        <taxon>Chiroptera</taxon>
        <taxon>Yinpterochiroptera</taxon>
        <taxon>Pteropodoidea</taxon>
        <taxon>Pteropodidae</taxon>
        <taxon>Rousettinae</taxon>
        <taxon>Rousettus</taxon>
    </lineage>
</organism>
<dbReference type="AlphaFoldDB" id="A0A7J8DI66"/>
<reference evidence="2 3" key="1">
    <citation type="journal article" date="2020" name="Nature">
        <title>Six reference-quality genomes reveal evolution of bat adaptations.</title>
        <authorList>
            <person name="Jebb D."/>
            <person name="Huang Z."/>
            <person name="Pippel M."/>
            <person name="Hughes G.M."/>
            <person name="Lavrichenko K."/>
            <person name="Devanna P."/>
            <person name="Winkler S."/>
            <person name="Jermiin L.S."/>
            <person name="Skirmuntt E.C."/>
            <person name="Katzourakis A."/>
            <person name="Burkitt-Gray L."/>
            <person name="Ray D.A."/>
            <person name="Sullivan K.A.M."/>
            <person name="Roscito J.G."/>
            <person name="Kirilenko B.M."/>
            <person name="Davalos L.M."/>
            <person name="Corthals A.P."/>
            <person name="Power M.L."/>
            <person name="Jones G."/>
            <person name="Ransome R.D."/>
            <person name="Dechmann D.K.N."/>
            <person name="Locatelli A.G."/>
            <person name="Puechmaille S.J."/>
            <person name="Fedrigo O."/>
            <person name="Jarvis E.D."/>
            <person name="Hiller M."/>
            <person name="Vernes S.C."/>
            <person name="Myers E.W."/>
            <person name="Teeling E.C."/>
        </authorList>
    </citation>
    <scope>NUCLEOTIDE SEQUENCE [LARGE SCALE GENOMIC DNA]</scope>
    <source>
        <strain evidence="2">MRouAeg1</strain>
        <tissue evidence="2">Muscle</tissue>
    </source>
</reference>
<dbReference type="Proteomes" id="UP000593571">
    <property type="component" value="Unassembled WGS sequence"/>
</dbReference>